<name>A0A433D9V8_9FUNG</name>
<dbReference type="Proteomes" id="UP000268093">
    <property type="component" value="Unassembled WGS sequence"/>
</dbReference>
<sequence length="146" mass="16258">MKMETILHDLNLSRLDEEVIASLCNQMCEAEDVVYQNCVTFLQSTLLVKVSVFDFLSNFQHAIDQSGVNRQRFPFLIYKVRELTTAPSRILITSILNASKAKGKAVVDGLLLPLVHGDDVGRPQIDVATRAINEGLNEMATLALLR</sequence>
<dbReference type="AlphaFoldDB" id="A0A433D9V8"/>
<comment type="caution">
    <text evidence="1">The sequence shown here is derived from an EMBL/GenBank/DDBJ whole genome shotgun (WGS) entry which is preliminary data.</text>
</comment>
<accession>A0A433D9V8</accession>
<proteinExistence type="predicted"/>
<organism evidence="1 2">
    <name type="scientific">Jimgerdemannia flammicorona</name>
    <dbReference type="NCBI Taxonomy" id="994334"/>
    <lineage>
        <taxon>Eukaryota</taxon>
        <taxon>Fungi</taxon>
        <taxon>Fungi incertae sedis</taxon>
        <taxon>Mucoromycota</taxon>
        <taxon>Mucoromycotina</taxon>
        <taxon>Endogonomycetes</taxon>
        <taxon>Endogonales</taxon>
        <taxon>Endogonaceae</taxon>
        <taxon>Jimgerdemannia</taxon>
    </lineage>
</organism>
<dbReference type="OrthoDB" id="2449818at2759"/>
<dbReference type="GO" id="GO:0036297">
    <property type="term" value="P:interstrand cross-link repair"/>
    <property type="evidence" value="ECO:0007669"/>
    <property type="project" value="InterPro"/>
</dbReference>
<dbReference type="PANTHER" id="PTHR32094">
    <property type="entry name" value="FANCONI ANEMIA GROUP E PROTEIN"/>
    <property type="match status" value="1"/>
</dbReference>
<evidence type="ECO:0000313" key="1">
    <source>
        <dbReference type="EMBL" id="RUP47654.1"/>
    </source>
</evidence>
<gene>
    <name evidence="1" type="ORF">BC936DRAFT_145479</name>
</gene>
<protein>
    <submittedName>
        <fullName evidence="1">Uncharacterized protein</fullName>
    </submittedName>
</protein>
<dbReference type="GO" id="GO:0043240">
    <property type="term" value="C:Fanconi anaemia nuclear complex"/>
    <property type="evidence" value="ECO:0007669"/>
    <property type="project" value="InterPro"/>
</dbReference>
<keyword evidence="2" id="KW-1185">Reference proteome</keyword>
<dbReference type="InterPro" id="IPR039685">
    <property type="entry name" value="FANCE"/>
</dbReference>
<dbReference type="EMBL" id="RBNI01004256">
    <property type="protein sequence ID" value="RUP47654.1"/>
    <property type="molecule type" value="Genomic_DNA"/>
</dbReference>
<evidence type="ECO:0000313" key="2">
    <source>
        <dbReference type="Proteomes" id="UP000268093"/>
    </source>
</evidence>
<dbReference type="PANTHER" id="PTHR32094:SF5">
    <property type="entry name" value="FANCONI ANEMIA GROUP E PROTEIN"/>
    <property type="match status" value="1"/>
</dbReference>
<dbReference type="Gene3D" id="1.25.40.480">
    <property type="match status" value="2"/>
</dbReference>
<reference evidence="1 2" key="1">
    <citation type="journal article" date="2018" name="New Phytol.">
        <title>Phylogenomics of Endogonaceae and evolution of mycorrhizas within Mucoromycota.</title>
        <authorList>
            <person name="Chang Y."/>
            <person name="Desiro A."/>
            <person name="Na H."/>
            <person name="Sandor L."/>
            <person name="Lipzen A."/>
            <person name="Clum A."/>
            <person name="Barry K."/>
            <person name="Grigoriev I.V."/>
            <person name="Martin F.M."/>
            <person name="Stajich J.E."/>
            <person name="Smith M.E."/>
            <person name="Bonito G."/>
            <person name="Spatafora J.W."/>
        </authorList>
    </citation>
    <scope>NUCLEOTIDE SEQUENCE [LARGE SCALE GENOMIC DNA]</scope>
    <source>
        <strain evidence="1 2">GMNB39</strain>
    </source>
</reference>